<dbReference type="InterPro" id="IPR000362">
    <property type="entry name" value="Fumarate_lyase_fam"/>
</dbReference>
<comment type="caution">
    <text evidence="3">The sequence shown here is derived from an EMBL/GenBank/DDBJ whole genome shotgun (WGS) entry which is preliminary data.</text>
</comment>
<keyword evidence="3" id="KW-0456">Lyase</keyword>
<proteinExistence type="inferred from homology"/>
<dbReference type="Gene3D" id="1.20.200.10">
    <property type="entry name" value="Fumarase/aspartase (Central domain)"/>
    <property type="match status" value="1"/>
</dbReference>
<dbReference type="Pfam" id="PF10397">
    <property type="entry name" value="ADSL_C"/>
    <property type="match status" value="1"/>
</dbReference>
<reference evidence="3 4" key="1">
    <citation type="submission" date="2023-08" db="EMBL/GenBank/DDBJ databases">
        <title>Implementing the SeqCode for naming new Mesorhizobium species isolated from Vachellia karroo root nodules.</title>
        <authorList>
            <person name="Van Lill M."/>
        </authorList>
    </citation>
    <scope>NUCLEOTIDE SEQUENCE [LARGE SCALE GENOMIC DNA]</scope>
    <source>
        <strain evidence="3 4">VK2B</strain>
    </source>
</reference>
<name>A0ABU4YPN1_9HYPH</name>
<sequence>MRSVLNSDAFVDRCVETEVALATAEARLGLIPEAAAASIASAARTIRFDMVRLARETELVGYPILPIVEQLGDACGEAGGYLHWGATTQDIMDTATVLQVRHALDLVEAQLDDTIAALRRLAADHRDTPMAGRTHLQQALPITFGYKAAVWLSALERHRERLMQLRPRVLVVQFSGASGTLASLGGEGLAVQSELAMILGLATPTITWHAARDGMVEVVQVLALISGSLAKVAFDVSVMMATEIGEVSEPFARHRGASSTMPQKRNPISCEIIIAASKMVRQHSGLMLDAMVHDFERATGSWHLEWSALPESFALASGALLQASFMLSGLAVHPDRMLANLAISKGLIVAEAVMMALAPLTGRQTAHDLVYAACRRAVEAGKPLFDVLVDTQDVAVPLGRERLRYLTDPENYLGSASQMVDRILQPASGVGLEK</sequence>
<dbReference type="Pfam" id="PF00206">
    <property type="entry name" value="Lyase_1"/>
    <property type="match status" value="1"/>
</dbReference>
<comment type="similarity">
    <text evidence="1">Belongs to the class-II fumarase/aspartase family.</text>
</comment>
<accession>A0ABU4YPN1</accession>
<protein>
    <submittedName>
        <fullName evidence="3">Adenylosuccinate lyase family protein</fullName>
    </submittedName>
</protein>
<dbReference type="InterPro" id="IPR008948">
    <property type="entry name" value="L-Aspartase-like"/>
</dbReference>
<dbReference type="Gene3D" id="1.10.40.30">
    <property type="entry name" value="Fumarase/aspartase (C-terminal domain)"/>
    <property type="match status" value="1"/>
</dbReference>
<gene>
    <name evidence="3" type="ORF">RFM52_27465</name>
</gene>
<dbReference type="InterPro" id="IPR019468">
    <property type="entry name" value="AdenyloSucc_lyase_C"/>
</dbReference>
<dbReference type="GO" id="GO:0016829">
    <property type="term" value="F:lyase activity"/>
    <property type="evidence" value="ECO:0007669"/>
    <property type="project" value="UniProtKB-KW"/>
</dbReference>
<dbReference type="EMBL" id="JAVIIV010000024">
    <property type="protein sequence ID" value="MDX8488912.1"/>
    <property type="molecule type" value="Genomic_DNA"/>
</dbReference>
<evidence type="ECO:0000313" key="4">
    <source>
        <dbReference type="Proteomes" id="UP001280156"/>
    </source>
</evidence>
<evidence type="ECO:0000259" key="2">
    <source>
        <dbReference type="SMART" id="SM00998"/>
    </source>
</evidence>
<evidence type="ECO:0000256" key="1">
    <source>
        <dbReference type="ARBA" id="ARBA00034772"/>
    </source>
</evidence>
<dbReference type="SMART" id="SM00998">
    <property type="entry name" value="ADSL_C"/>
    <property type="match status" value="1"/>
</dbReference>
<feature type="domain" description="Adenylosuccinate lyase C-terminal" evidence="2">
    <location>
        <begin position="345"/>
        <end position="424"/>
    </location>
</feature>
<dbReference type="CDD" id="cd01597">
    <property type="entry name" value="pCLME"/>
    <property type="match status" value="1"/>
</dbReference>
<dbReference type="InterPro" id="IPR022761">
    <property type="entry name" value="Fumarate_lyase_N"/>
</dbReference>
<dbReference type="PRINTS" id="PR00145">
    <property type="entry name" value="ARGSUCLYASE"/>
</dbReference>
<evidence type="ECO:0000313" key="3">
    <source>
        <dbReference type="EMBL" id="MDX8488912.1"/>
    </source>
</evidence>
<dbReference type="PRINTS" id="PR00149">
    <property type="entry name" value="FUMRATELYASE"/>
</dbReference>
<dbReference type="PANTHER" id="PTHR43172:SF2">
    <property type="entry name" value="ADENYLOSUCCINATE LYASE C-TERMINAL DOMAIN-CONTAINING PROTEIN"/>
    <property type="match status" value="1"/>
</dbReference>
<keyword evidence="4" id="KW-1185">Reference proteome</keyword>
<dbReference type="SUPFAM" id="SSF48557">
    <property type="entry name" value="L-aspartase-like"/>
    <property type="match status" value="1"/>
</dbReference>
<dbReference type="Proteomes" id="UP001280156">
    <property type="component" value="Unassembled WGS sequence"/>
</dbReference>
<dbReference type="PANTHER" id="PTHR43172">
    <property type="entry name" value="ADENYLOSUCCINATE LYASE"/>
    <property type="match status" value="1"/>
</dbReference>
<organism evidence="3 4">
    <name type="scientific">Mesorhizobium humile</name>
    <dbReference type="NCBI Taxonomy" id="3072313"/>
    <lineage>
        <taxon>Bacteria</taxon>
        <taxon>Pseudomonadati</taxon>
        <taxon>Pseudomonadota</taxon>
        <taxon>Alphaproteobacteria</taxon>
        <taxon>Hyphomicrobiales</taxon>
        <taxon>Phyllobacteriaceae</taxon>
        <taxon>Mesorhizobium</taxon>
    </lineage>
</organism>
<dbReference type="RefSeq" id="WP_320297019.1">
    <property type="nucleotide sequence ID" value="NZ_JAVIIU010000008.1"/>
</dbReference>